<evidence type="ECO:0000313" key="2">
    <source>
        <dbReference type="EMBL" id="CAB0001908.1"/>
    </source>
</evidence>
<dbReference type="AlphaFoldDB" id="A0A6H5GGB4"/>
<protein>
    <submittedName>
        <fullName evidence="2">Uncharacterized protein</fullName>
    </submittedName>
</protein>
<accession>A0A6H5GGB4</accession>
<reference evidence="2 4" key="1">
    <citation type="submission" date="2020-02" db="EMBL/GenBank/DDBJ databases">
        <authorList>
            <person name="Ferguson B K."/>
        </authorList>
    </citation>
    <scope>NUCLEOTIDE SEQUENCE [LARGE SCALE GENOMIC DNA]</scope>
</reference>
<evidence type="ECO:0000256" key="1">
    <source>
        <dbReference type="SAM" id="MobiDB-lite"/>
    </source>
</evidence>
<feature type="non-terminal residue" evidence="2">
    <location>
        <position position="51"/>
    </location>
</feature>
<gene>
    <name evidence="2" type="ORF">NTEN_LOCUS7695</name>
    <name evidence="3" type="ORF">NTEN_LOCUS7696</name>
</gene>
<dbReference type="EMBL" id="CADCXU010011757">
    <property type="protein sequence ID" value="CAB0001909.1"/>
    <property type="molecule type" value="Genomic_DNA"/>
</dbReference>
<sequence>MSPQYDPGALVSEPKPLTELHVPTSSCERSKLILDPTNYNTRFSQNSPLFK</sequence>
<organism evidence="2 4">
    <name type="scientific">Nesidiocoris tenuis</name>
    <dbReference type="NCBI Taxonomy" id="355587"/>
    <lineage>
        <taxon>Eukaryota</taxon>
        <taxon>Metazoa</taxon>
        <taxon>Ecdysozoa</taxon>
        <taxon>Arthropoda</taxon>
        <taxon>Hexapoda</taxon>
        <taxon>Insecta</taxon>
        <taxon>Pterygota</taxon>
        <taxon>Neoptera</taxon>
        <taxon>Paraneoptera</taxon>
        <taxon>Hemiptera</taxon>
        <taxon>Heteroptera</taxon>
        <taxon>Panheteroptera</taxon>
        <taxon>Cimicomorpha</taxon>
        <taxon>Miridae</taxon>
        <taxon>Dicyphina</taxon>
        <taxon>Nesidiocoris</taxon>
    </lineage>
</organism>
<evidence type="ECO:0000313" key="3">
    <source>
        <dbReference type="EMBL" id="CAB0001909.1"/>
    </source>
</evidence>
<dbReference type="EMBL" id="CADCXU010011756">
    <property type="protein sequence ID" value="CAB0001908.1"/>
    <property type="molecule type" value="Genomic_DNA"/>
</dbReference>
<dbReference type="Proteomes" id="UP000479000">
    <property type="component" value="Unassembled WGS sequence"/>
</dbReference>
<name>A0A6H5GGB4_9HEMI</name>
<evidence type="ECO:0000313" key="4">
    <source>
        <dbReference type="Proteomes" id="UP000479000"/>
    </source>
</evidence>
<keyword evidence="4" id="KW-1185">Reference proteome</keyword>
<feature type="region of interest" description="Disordered" evidence="1">
    <location>
        <begin position="1"/>
        <end position="26"/>
    </location>
</feature>
<proteinExistence type="predicted"/>